<keyword evidence="6" id="KW-1185">Reference proteome</keyword>
<dbReference type="EMBL" id="LGRX02031849">
    <property type="protein sequence ID" value="KAK3244447.1"/>
    <property type="molecule type" value="Genomic_DNA"/>
</dbReference>
<dbReference type="Gene3D" id="2.10.50.10">
    <property type="entry name" value="Tumor Necrosis Factor Receptor, subunit A, domain 2"/>
    <property type="match status" value="2"/>
</dbReference>
<feature type="chain" id="PRO_5041907480" description="Tyrosine-protein kinase ephrin type A/B receptor-like domain-containing protein" evidence="3">
    <location>
        <begin position="30"/>
        <end position="951"/>
    </location>
</feature>
<dbReference type="Proteomes" id="UP001190700">
    <property type="component" value="Unassembled WGS sequence"/>
</dbReference>
<gene>
    <name evidence="5" type="ORF">CYMTET_45938</name>
</gene>
<feature type="region of interest" description="Disordered" evidence="1">
    <location>
        <begin position="932"/>
        <end position="951"/>
    </location>
</feature>
<dbReference type="SUPFAM" id="SSF57184">
    <property type="entry name" value="Growth factor receptor domain"/>
    <property type="match status" value="1"/>
</dbReference>
<evidence type="ECO:0000256" key="1">
    <source>
        <dbReference type="SAM" id="MobiDB-lite"/>
    </source>
</evidence>
<dbReference type="InterPro" id="IPR009030">
    <property type="entry name" value="Growth_fac_rcpt_cys_sf"/>
</dbReference>
<dbReference type="PANTHER" id="PTHR46967:SF1">
    <property type="entry name" value="KERATIN-ASSOCIATED PROTEIN 16-1-LIKE"/>
    <property type="match status" value="1"/>
</dbReference>
<feature type="transmembrane region" description="Helical" evidence="2">
    <location>
        <begin position="845"/>
        <end position="863"/>
    </location>
</feature>
<dbReference type="SMART" id="SM01411">
    <property type="entry name" value="Ephrin_rec_like"/>
    <property type="match status" value="3"/>
</dbReference>
<accession>A0AAE0EY30</accession>
<organism evidence="5 6">
    <name type="scientific">Cymbomonas tetramitiformis</name>
    <dbReference type="NCBI Taxonomy" id="36881"/>
    <lineage>
        <taxon>Eukaryota</taxon>
        <taxon>Viridiplantae</taxon>
        <taxon>Chlorophyta</taxon>
        <taxon>Pyramimonadophyceae</taxon>
        <taxon>Pyramimonadales</taxon>
        <taxon>Pyramimonadaceae</taxon>
        <taxon>Cymbomonas</taxon>
    </lineage>
</organism>
<feature type="domain" description="Tyrosine-protein kinase ephrin type A/B receptor-like" evidence="4">
    <location>
        <begin position="490"/>
        <end position="526"/>
    </location>
</feature>
<feature type="transmembrane region" description="Helical" evidence="2">
    <location>
        <begin position="761"/>
        <end position="782"/>
    </location>
</feature>
<sequence length="951" mass="105630">MWRISGRVGARFSLLLMSFGAWAAAGARAEEIDCETDSQLVSMADMCEMKNGERVRGTCVEQCLTGPEFDALREQLGSQVYTDSPSNRKYEVRIEIHDYSAPELMSAVYRILLTEMLGYSNVTTVYRSDISQGFERVAKCKHNVLEMWNYENDRKPLFNEFVVNGTVDYGFLGVVGQESIFVGNQNFVASHYKPLQEFPSAYDLYPTNDDIDISEMYDEADFPCGSPDAESYWPSSSCENNRWFPPQCSPVEKNCRELWLVKPSWSGGWFEAMTTNLGLNFSYNYLGYSGLQEKILEYRTTGKGYGHYWWSPDSFLSLNPAVKLFVPDYDTKCGSKYKEEPLESGIDCGQSVTNLIKLMDSSVAEIEPDLYHLWNSFKFTTEEQLHLMSMESRGGAVNETTDTAACSWLKKTYEDRTVEWDTWLKIHPVTCGLGHHSNIALCKKCEPGTYSDVVDATECKVCPKGSFQDEAGQALCNMCLPGEFLNQEGSSTRCERCPVGMYQGESGSSTCLPCPMGTATDVEGTRACPLCVPGFYEDREGSTLCKECPKNTRNFQAANLLPNQTVLDFRPNAAAHCIPRPGYYGAAGHDATECPSGAACCQCAPGSFETLDQGLQKLAEIDGFLYDNFCVCISGAMPYPYPINGFIRSEEEGYQDKILPCPVKDEAWARTQGKLPDQLSETSSNCIGTLAVYSAQEVNLVRDEQSRLGMLADLGESRTAPLTSGRCKEGYTGRLCMQCEEDHFSTNGICLSCPEGYSAKLGFTLCALVVVVFAWVFLGVYMAGTYVSLSILLMYLQIGSMLQGFSVNWPTSVNDWALVQQIVNFDVDLITPQCVLKTYGYQWSYYLQLCLPILVLVANAAHYQLDRFRIMRSTDSQAFKRRDLEAALNSKIATVTSFQVSAPAQAKASAGAPLPSHGRRLLPISATTSIRKTQNICSRSTGRGNKAQSND</sequence>
<comment type="caution">
    <text evidence="5">The sequence shown here is derived from an EMBL/GenBank/DDBJ whole genome shotgun (WGS) entry which is preliminary data.</text>
</comment>
<dbReference type="SUPFAM" id="SSF53850">
    <property type="entry name" value="Periplasmic binding protein-like II"/>
    <property type="match status" value="1"/>
</dbReference>
<dbReference type="InterPro" id="IPR011641">
    <property type="entry name" value="Tyr-kin_ephrin_A/B_rcpt-like"/>
</dbReference>
<evidence type="ECO:0000256" key="2">
    <source>
        <dbReference type="SAM" id="Phobius"/>
    </source>
</evidence>
<keyword evidence="2" id="KW-0472">Membrane</keyword>
<dbReference type="Pfam" id="PF07699">
    <property type="entry name" value="Ephrin_rec_like"/>
    <property type="match status" value="1"/>
</dbReference>
<evidence type="ECO:0000313" key="5">
    <source>
        <dbReference type="EMBL" id="KAK3244447.1"/>
    </source>
</evidence>
<evidence type="ECO:0000259" key="4">
    <source>
        <dbReference type="Pfam" id="PF07699"/>
    </source>
</evidence>
<keyword evidence="2" id="KW-1133">Transmembrane helix</keyword>
<dbReference type="PANTHER" id="PTHR46967">
    <property type="entry name" value="INSULIN-LIKE GROWTH FACTOR BINDING PROTEIN,N-TERMINAL"/>
    <property type="match status" value="1"/>
</dbReference>
<protein>
    <recommendedName>
        <fullName evidence="4">Tyrosine-protein kinase ephrin type A/B receptor-like domain-containing protein</fullName>
    </recommendedName>
</protein>
<evidence type="ECO:0000313" key="6">
    <source>
        <dbReference type="Proteomes" id="UP001190700"/>
    </source>
</evidence>
<name>A0AAE0EY30_9CHLO</name>
<keyword evidence="2" id="KW-0812">Transmembrane</keyword>
<reference evidence="5 6" key="1">
    <citation type="journal article" date="2015" name="Genome Biol. Evol.">
        <title>Comparative Genomics of a Bacterivorous Green Alga Reveals Evolutionary Causalities and Consequences of Phago-Mixotrophic Mode of Nutrition.</title>
        <authorList>
            <person name="Burns J.A."/>
            <person name="Paasch A."/>
            <person name="Narechania A."/>
            <person name="Kim E."/>
        </authorList>
    </citation>
    <scope>NUCLEOTIDE SEQUENCE [LARGE SCALE GENOMIC DNA]</scope>
    <source>
        <strain evidence="5 6">PLY_AMNH</strain>
    </source>
</reference>
<dbReference type="AlphaFoldDB" id="A0AAE0EY30"/>
<evidence type="ECO:0000256" key="3">
    <source>
        <dbReference type="SAM" id="SignalP"/>
    </source>
</evidence>
<keyword evidence="3" id="KW-0732">Signal</keyword>
<feature type="signal peptide" evidence="3">
    <location>
        <begin position="1"/>
        <end position="29"/>
    </location>
</feature>
<proteinExistence type="predicted"/>